<gene>
    <name evidence="1" type="ORF">mPipKuh1_009657</name>
</gene>
<dbReference type="AlphaFoldDB" id="A0A7J7ZK18"/>
<evidence type="ECO:0000313" key="1">
    <source>
        <dbReference type="EMBL" id="KAF6374438.1"/>
    </source>
</evidence>
<dbReference type="EMBL" id="JACAGB010000003">
    <property type="protein sequence ID" value="KAF6374438.1"/>
    <property type="molecule type" value="Genomic_DNA"/>
</dbReference>
<comment type="caution">
    <text evidence="1">The sequence shown here is derived from an EMBL/GenBank/DDBJ whole genome shotgun (WGS) entry which is preliminary data.</text>
</comment>
<evidence type="ECO:0000313" key="2">
    <source>
        <dbReference type="Proteomes" id="UP000558488"/>
    </source>
</evidence>
<sequence length="185" mass="21176">MGLGTPRRWKSIGFAGAHGPSSLGTTPRRWVSWEGPGPRASPLPRCSSVPSGCRTRALLSIFQRNRGFLFPLHIKSSTSSSRLINCKLGNHISSIMSLVTLLRQEIKAIKHFRNDRVHAGSHFSYVPVLFFKRPFMILILNSLKSEESVESVECLRYRAQILHLLMHLLKWNMWWKTLKHKIQYG</sequence>
<name>A0A7J7ZK18_PIPKU</name>
<protein>
    <submittedName>
        <fullName evidence="1">Uncharacterized protein</fullName>
    </submittedName>
</protein>
<accession>A0A7J7ZK18</accession>
<reference evidence="1 2" key="1">
    <citation type="journal article" date="2020" name="Nature">
        <title>Six reference-quality genomes reveal evolution of bat adaptations.</title>
        <authorList>
            <person name="Jebb D."/>
            <person name="Huang Z."/>
            <person name="Pippel M."/>
            <person name="Hughes G.M."/>
            <person name="Lavrichenko K."/>
            <person name="Devanna P."/>
            <person name="Winkler S."/>
            <person name="Jermiin L.S."/>
            <person name="Skirmuntt E.C."/>
            <person name="Katzourakis A."/>
            <person name="Burkitt-Gray L."/>
            <person name="Ray D.A."/>
            <person name="Sullivan K.A.M."/>
            <person name="Roscito J.G."/>
            <person name="Kirilenko B.M."/>
            <person name="Davalos L.M."/>
            <person name="Corthals A.P."/>
            <person name="Power M.L."/>
            <person name="Jones G."/>
            <person name="Ransome R.D."/>
            <person name="Dechmann D.K.N."/>
            <person name="Locatelli A.G."/>
            <person name="Puechmaille S.J."/>
            <person name="Fedrigo O."/>
            <person name="Jarvis E.D."/>
            <person name="Hiller M."/>
            <person name="Vernes S.C."/>
            <person name="Myers E.W."/>
            <person name="Teeling E.C."/>
        </authorList>
    </citation>
    <scope>NUCLEOTIDE SEQUENCE [LARGE SCALE GENOMIC DNA]</scope>
    <source>
        <strain evidence="1">MPipKuh1</strain>
        <tissue evidence="1">Flight muscle</tissue>
    </source>
</reference>
<keyword evidence="2" id="KW-1185">Reference proteome</keyword>
<proteinExistence type="predicted"/>
<organism evidence="1 2">
    <name type="scientific">Pipistrellus kuhlii</name>
    <name type="common">Kuhl's pipistrelle</name>
    <dbReference type="NCBI Taxonomy" id="59472"/>
    <lineage>
        <taxon>Eukaryota</taxon>
        <taxon>Metazoa</taxon>
        <taxon>Chordata</taxon>
        <taxon>Craniata</taxon>
        <taxon>Vertebrata</taxon>
        <taxon>Euteleostomi</taxon>
        <taxon>Mammalia</taxon>
        <taxon>Eutheria</taxon>
        <taxon>Laurasiatheria</taxon>
        <taxon>Chiroptera</taxon>
        <taxon>Yangochiroptera</taxon>
        <taxon>Vespertilionidae</taxon>
        <taxon>Pipistrellus</taxon>
    </lineage>
</organism>
<dbReference type="Proteomes" id="UP000558488">
    <property type="component" value="Unassembled WGS sequence"/>
</dbReference>